<feature type="transmembrane region" description="Helical" evidence="1">
    <location>
        <begin position="160"/>
        <end position="181"/>
    </location>
</feature>
<dbReference type="Proteomes" id="UP000824504">
    <property type="component" value="Chromosome"/>
</dbReference>
<dbReference type="PROSITE" id="PS51257">
    <property type="entry name" value="PROKAR_LIPOPROTEIN"/>
    <property type="match status" value="1"/>
</dbReference>
<evidence type="ECO:0000313" key="4">
    <source>
        <dbReference type="Proteomes" id="UP000824504"/>
    </source>
</evidence>
<feature type="chain" id="PRO_5047231733" description="Tissue inhibitor of metalloproteinase" evidence="2">
    <location>
        <begin position="26"/>
        <end position="185"/>
    </location>
</feature>
<gene>
    <name evidence="3" type="ORF">KDB89_13010</name>
</gene>
<proteinExistence type="predicted"/>
<feature type="signal peptide" evidence="2">
    <location>
        <begin position="1"/>
        <end position="25"/>
    </location>
</feature>
<name>A0ABX8SN78_9ACTN</name>
<evidence type="ECO:0000313" key="3">
    <source>
        <dbReference type="EMBL" id="QXT62639.1"/>
    </source>
</evidence>
<reference evidence="3 4" key="1">
    <citation type="submission" date="2021-07" db="EMBL/GenBank/DDBJ databases">
        <title>complete genome sequencing of Tessaracoccus sp.J1M15.</title>
        <authorList>
            <person name="Bae J.-W."/>
            <person name="Kim D.-y."/>
        </authorList>
    </citation>
    <scope>NUCLEOTIDE SEQUENCE [LARGE SCALE GENOMIC DNA]</scope>
    <source>
        <strain evidence="3 4">J1M15</strain>
    </source>
</reference>
<evidence type="ECO:0000256" key="2">
    <source>
        <dbReference type="SAM" id="SignalP"/>
    </source>
</evidence>
<organism evidence="3 4">
    <name type="scientific">Tessaracoccus palaemonis</name>
    <dbReference type="NCBI Taxonomy" id="2829499"/>
    <lineage>
        <taxon>Bacteria</taxon>
        <taxon>Bacillati</taxon>
        <taxon>Actinomycetota</taxon>
        <taxon>Actinomycetes</taxon>
        <taxon>Propionibacteriales</taxon>
        <taxon>Propionibacteriaceae</taxon>
        <taxon>Tessaracoccus</taxon>
    </lineage>
</organism>
<keyword evidence="1" id="KW-0812">Transmembrane</keyword>
<accession>A0ABX8SN78</accession>
<keyword evidence="4" id="KW-1185">Reference proteome</keyword>
<protein>
    <recommendedName>
        <fullName evidence="5">Tissue inhibitor of metalloproteinase</fullName>
    </recommendedName>
</protein>
<keyword evidence="2" id="KW-0732">Signal</keyword>
<dbReference type="EMBL" id="CP079216">
    <property type="protein sequence ID" value="QXT62639.1"/>
    <property type="molecule type" value="Genomic_DNA"/>
</dbReference>
<evidence type="ECO:0000256" key="1">
    <source>
        <dbReference type="SAM" id="Phobius"/>
    </source>
</evidence>
<dbReference type="RefSeq" id="WP_219081722.1">
    <property type="nucleotide sequence ID" value="NZ_CP079216.1"/>
</dbReference>
<keyword evidence="1" id="KW-1133">Transmembrane helix</keyword>
<keyword evidence="1" id="KW-0472">Membrane</keyword>
<evidence type="ECO:0008006" key="5">
    <source>
        <dbReference type="Google" id="ProtNLM"/>
    </source>
</evidence>
<sequence>MRASSWILSLLLAVLGIGFLHTVNAAPAAACSCAAPDDADLVKNVDVIASVTLGPPVASAGELTYSATVTRVWKGDPAATVTVTTSADEASCGVSGLPVGTEMVLWGFGSSDTYSTNLCSQPADEATALQLAAEAFGGPWEASRAPAVDPSAEAGGWSPWLIGAVVVVAVAAVGGLVAAGLRRRR</sequence>